<organism evidence="1 2">
    <name type="scientific">Fusarium oxysporum</name>
    <name type="common">Fusarium vascular wilt</name>
    <dbReference type="NCBI Taxonomy" id="5507"/>
    <lineage>
        <taxon>Eukaryota</taxon>
        <taxon>Fungi</taxon>
        <taxon>Dikarya</taxon>
        <taxon>Ascomycota</taxon>
        <taxon>Pezizomycotina</taxon>
        <taxon>Sordariomycetes</taxon>
        <taxon>Hypocreomycetidae</taxon>
        <taxon>Hypocreales</taxon>
        <taxon>Nectriaceae</taxon>
        <taxon>Fusarium</taxon>
        <taxon>Fusarium oxysporum species complex</taxon>
    </lineage>
</organism>
<sequence>MLADLFDFAGSCMNRGKKSEQTAQDAWSHLHGATALGRK</sequence>
<evidence type="ECO:0000313" key="1">
    <source>
        <dbReference type="EMBL" id="RKK76327.1"/>
    </source>
</evidence>
<accession>A0A420N7N5</accession>
<protein>
    <submittedName>
        <fullName evidence="1">Uncharacterized protein</fullName>
    </submittedName>
</protein>
<comment type="caution">
    <text evidence="1">The sequence shown here is derived from an EMBL/GenBank/DDBJ whole genome shotgun (WGS) entry which is preliminary data.</text>
</comment>
<proteinExistence type="predicted"/>
<dbReference type="AlphaFoldDB" id="A0A420N7N5"/>
<gene>
    <name evidence="1" type="ORF">BFJ69_g6977</name>
</gene>
<name>A0A420N7N5_FUSOX</name>
<evidence type="ECO:0000313" key="2">
    <source>
        <dbReference type="Proteomes" id="UP000285084"/>
    </source>
</evidence>
<reference evidence="1 2" key="1">
    <citation type="journal article" date="2018" name="Sci. Rep.">
        <title>Characterisation of pathogen-specific regions and novel effector candidates in Fusarium oxysporum f. sp. cepae.</title>
        <authorList>
            <person name="Armitage A.D."/>
            <person name="Taylor A."/>
            <person name="Sobczyk M.K."/>
            <person name="Baxter L."/>
            <person name="Greenfield B.P."/>
            <person name="Bates H.J."/>
            <person name="Wilson F."/>
            <person name="Jackson A.C."/>
            <person name="Ott S."/>
            <person name="Harrison R.J."/>
            <person name="Clarkson J.P."/>
        </authorList>
    </citation>
    <scope>NUCLEOTIDE SEQUENCE [LARGE SCALE GENOMIC DNA]</scope>
    <source>
        <strain evidence="1 2">Fo_A13</strain>
    </source>
</reference>
<dbReference type="EMBL" id="MRCX01000053">
    <property type="protein sequence ID" value="RKK76327.1"/>
    <property type="molecule type" value="Genomic_DNA"/>
</dbReference>
<dbReference type="Proteomes" id="UP000285084">
    <property type="component" value="Unassembled WGS sequence"/>
</dbReference>